<reference evidence="2" key="2">
    <citation type="submission" date="2025-08" db="UniProtKB">
        <authorList>
            <consortium name="Ensembl"/>
        </authorList>
    </citation>
    <scope>IDENTIFICATION</scope>
</reference>
<dbReference type="AlphaFoldDB" id="A0A4X2LXZ6"/>
<proteinExistence type="predicted"/>
<protein>
    <submittedName>
        <fullName evidence="2">Uncharacterized protein</fullName>
    </submittedName>
</protein>
<evidence type="ECO:0000313" key="3">
    <source>
        <dbReference type="Proteomes" id="UP000314987"/>
    </source>
</evidence>
<keyword evidence="3" id="KW-1185">Reference proteome</keyword>
<name>A0A4X2LXZ6_VOMUR</name>
<dbReference type="Proteomes" id="UP000314987">
    <property type="component" value="Unassembled WGS sequence"/>
</dbReference>
<reference evidence="2" key="3">
    <citation type="submission" date="2025-09" db="UniProtKB">
        <authorList>
            <consortium name="Ensembl"/>
        </authorList>
    </citation>
    <scope>IDENTIFICATION</scope>
</reference>
<dbReference type="Ensembl" id="ENSVURT00010032963.1">
    <property type="protein sequence ID" value="ENSVURP00010028928.1"/>
    <property type="gene ID" value="ENSVURG00010022156.1"/>
</dbReference>
<evidence type="ECO:0000256" key="1">
    <source>
        <dbReference type="SAM" id="MobiDB-lite"/>
    </source>
</evidence>
<organism evidence="2 3">
    <name type="scientific">Vombatus ursinus</name>
    <name type="common">Common wombat</name>
    <dbReference type="NCBI Taxonomy" id="29139"/>
    <lineage>
        <taxon>Eukaryota</taxon>
        <taxon>Metazoa</taxon>
        <taxon>Chordata</taxon>
        <taxon>Craniata</taxon>
        <taxon>Vertebrata</taxon>
        <taxon>Euteleostomi</taxon>
        <taxon>Mammalia</taxon>
        <taxon>Metatheria</taxon>
        <taxon>Diprotodontia</taxon>
        <taxon>Vombatidae</taxon>
        <taxon>Vombatus</taxon>
    </lineage>
</organism>
<feature type="region of interest" description="Disordered" evidence="1">
    <location>
        <begin position="32"/>
        <end position="60"/>
    </location>
</feature>
<accession>A0A4X2LXZ6</accession>
<evidence type="ECO:0000313" key="2">
    <source>
        <dbReference type="Ensembl" id="ENSVURP00010028928.1"/>
    </source>
</evidence>
<reference evidence="3" key="1">
    <citation type="submission" date="2018-12" db="EMBL/GenBank/DDBJ databases">
        <authorList>
            <person name="Yazar S."/>
        </authorList>
    </citation>
    <scope>NUCLEOTIDE SEQUENCE [LARGE SCALE GENOMIC DNA]</scope>
</reference>
<sequence>RWARGRDRKGGDGASLPTVYISGVIARAPAAAQVAYQKPHPSTEKHPSHWTAQHIQKPGK</sequence>